<evidence type="ECO:0000259" key="8">
    <source>
        <dbReference type="PROSITE" id="PS50885"/>
    </source>
</evidence>
<feature type="domain" description="Methyl-accepting transducer" evidence="7">
    <location>
        <begin position="355"/>
        <end position="584"/>
    </location>
</feature>
<feature type="region of interest" description="Disordered" evidence="5">
    <location>
        <begin position="605"/>
        <end position="624"/>
    </location>
</feature>
<keyword evidence="6" id="KW-1133">Transmembrane helix</keyword>
<dbReference type="PROSITE" id="PS50885">
    <property type="entry name" value="HAMP"/>
    <property type="match status" value="2"/>
</dbReference>
<keyword evidence="4" id="KW-0175">Coiled coil</keyword>
<protein>
    <submittedName>
        <fullName evidence="9">Methyl-accepting chemotaxis protein</fullName>
    </submittedName>
</protein>
<comment type="caution">
    <text evidence="9">The sequence shown here is derived from an EMBL/GenBank/DDBJ whole genome shotgun (WGS) entry which is preliminary data.</text>
</comment>
<feature type="coiled-coil region" evidence="4">
    <location>
        <begin position="367"/>
        <end position="404"/>
    </location>
</feature>
<dbReference type="InterPro" id="IPR051310">
    <property type="entry name" value="MCP_chemotaxis"/>
</dbReference>
<keyword evidence="6" id="KW-0812">Transmembrane</keyword>
<dbReference type="PANTHER" id="PTHR43531">
    <property type="entry name" value="PROTEIN ICFG"/>
    <property type="match status" value="1"/>
</dbReference>
<dbReference type="SUPFAM" id="SSF58104">
    <property type="entry name" value="Methyl-accepting chemotaxis protein (MCP) signaling domain"/>
    <property type="match status" value="1"/>
</dbReference>
<accession>A0ABY2QNP0</accession>
<evidence type="ECO:0000313" key="9">
    <source>
        <dbReference type="EMBL" id="THV10663.1"/>
    </source>
</evidence>
<name>A0ABY2QNP0_9HYPH</name>
<dbReference type="PROSITE" id="PS50111">
    <property type="entry name" value="CHEMOTAXIS_TRANSDUC_2"/>
    <property type="match status" value="1"/>
</dbReference>
<dbReference type="SUPFAM" id="SSF158472">
    <property type="entry name" value="HAMP domain-like"/>
    <property type="match status" value="1"/>
</dbReference>
<dbReference type="Gene3D" id="6.10.340.10">
    <property type="match status" value="1"/>
</dbReference>
<dbReference type="PANTHER" id="PTHR43531:SF11">
    <property type="entry name" value="METHYL-ACCEPTING CHEMOTAXIS PROTEIN 3"/>
    <property type="match status" value="1"/>
</dbReference>
<dbReference type="InterPro" id="IPR004090">
    <property type="entry name" value="Chemotax_Me-accpt_rcpt"/>
</dbReference>
<feature type="transmembrane region" description="Helical" evidence="6">
    <location>
        <begin position="16"/>
        <end position="36"/>
    </location>
</feature>
<dbReference type="CDD" id="cd06225">
    <property type="entry name" value="HAMP"/>
    <property type="match status" value="1"/>
</dbReference>
<dbReference type="CDD" id="cd11386">
    <property type="entry name" value="MCP_signal"/>
    <property type="match status" value="1"/>
</dbReference>
<evidence type="ECO:0000259" key="7">
    <source>
        <dbReference type="PROSITE" id="PS50111"/>
    </source>
</evidence>
<comment type="similarity">
    <text evidence="2">Belongs to the methyl-accepting chemotaxis (MCP) protein family.</text>
</comment>
<evidence type="ECO:0000256" key="1">
    <source>
        <dbReference type="ARBA" id="ARBA00022500"/>
    </source>
</evidence>
<proteinExistence type="inferred from homology"/>
<evidence type="ECO:0000256" key="5">
    <source>
        <dbReference type="SAM" id="MobiDB-lite"/>
    </source>
</evidence>
<keyword evidence="3" id="KW-0807">Transducer</keyword>
<sequence>MFNLITGRDLSVRQRLMTLGAAAVVGIGSMLAVGWYQNTQISAAIQDSIVIKNEVERINEMRLANANMILAAMDTIIDRGEGQIQPERVDIINAAIALLTDGAAVLNTVATQAGVPGEVATYEADVKVVSQAIQVDLKRMVETNAPEEDYAAIDDAIDGAGERLASVLNNVSALGGNLVEDYVNGATNTSNQALKFQLWLGSIAFITVIVLQLVHGNSIANGIRLVRNSMQRIIDGDYDSEVDATDRRDEIGGMARSADIFRKAAIDKRDLEESTRTQRQQNEIEHETRTATMEADTRALKGAVDALGEGLKRLSEGDLFASITGPFPSDLERLRTDFNEVATNLKRVMTEISTNSSSIYANSQQMRSAADDLARRTEQQAASLEETSAALSEITETVKGATERAEEASHMVDNAKDYTEKSGAVVNEAMSAMNRIEDATDEIGKIINVIDEIAFQTNLLALNAGVEAARAGEAGKGFAVVAQEVRALAGRAADAARDIKTLVTRSNDEVRSGVELVTATGQALHRIGEDVLRINEHVKAIVTSAREQSVGLSEINSAVSQMDQVTQQNAAMVEQTNAASHTLASDAENLSRLVGQFKVTLGQTAHVQHQETAHAASPQKPSPARALMDRVAGSFNRTASATASAAAAKEHWEEF</sequence>
<dbReference type="Pfam" id="PF00015">
    <property type="entry name" value="MCPsignal"/>
    <property type="match status" value="1"/>
</dbReference>
<dbReference type="Proteomes" id="UP000309667">
    <property type="component" value="Unassembled WGS sequence"/>
</dbReference>
<dbReference type="EMBL" id="STGT01000007">
    <property type="protein sequence ID" value="THV10663.1"/>
    <property type="molecule type" value="Genomic_DNA"/>
</dbReference>
<dbReference type="Pfam" id="PF00672">
    <property type="entry name" value="HAMP"/>
    <property type="match status" value="1"/>
</dbReference>
<evidence type="ECO:0000256" key="3">
    <source>
        <dbReference type="PROSITE-ProRule" id="PRU00284"/>
    </source>
</evidence>
<dbReference type="InterPro" id="IPR003660">
    <property type="entry name" value="HAMP_dom"/>
</dbReference>
<keyword evidence="10" id="KW-1185">Reference proteome</keyword>
<keyword evidence="6" id="KW-0472">Membrane</keyword>
<feature type="domain" description="HAMP" evidence="8">
    <location>
        <begin position="217"/>
        <end position="270"/>
    </location>
</feature>
<dbReference type="Gene3D" id="1.10.287.950">
    <property type="entry name" value="Methyl-accepting chemotaxis protein"/>
    <property type="match status" value="1"/>
</dbReference>
<evidence type="ECO:0000256" key="4">
    <source>
        <dbReference type="SAM" id="Coils"/>
    </source>
</evidence>
<evidence type="ECO:0000313" key="10">
    <source>
        <dbReference type="Proteomes" id="UP000309667"/>
    </source>
</evidence>
<dbReference type="RefSeq" id="WP_136560438.1">
    <property type="nucleotide sequence ID" value="NZ_STGT01000007.1"/>
</dbReference>
<dbReference type="SMART" id="SM00283">
    <property type="entry name" value="MA"/>
    <property type="match status" value="1"/>
</dbReference>
<feature type="transmembrane region" description="Helical" evidence="6">
    <location>
        <begin position="196"/>
        <end position="214"/>
    </location>
</feature>
<evidence type="ECO:0000256" key="6">
    <source>
        <dbReference type="SAM" id="Phobius"/>
    </source>
</evidence>
<organism evidence="9 10">
    <name type="scientific">Rhizobium rhizophilum</name>
    <dbReference type="NCBI Taxonomy" id="1850373"/>
    <lineage>
        <taxon>Bacteria</taxon>
        <taxon>Pseudomonadati</taxon>
        <taxon>Pseudomonadota</taxon>
        <taxon>Alphaproteobacteria</taxon>
        <taxon>Hyphomicrobiales</taxon>
        <taxon>Rhizobiaceae</taxon>
        <taxon>Rhizobium/Agrobacterium group</taxon>
        <taxon>Rhizobium</taxon>
    </lineage>
</organism>
<feature type="region of interest" description="Disordered" evidence="5">
    <location>
        <begin position="271"/>
        <end position="293"/>
    </location>
</feature>
<dbReference type="SMART" id="SM00304">
    <property type="entry name" value="HAMP"/>
    <property type="match status" value="2"/>
</dbReference>
<dbReference type="InterPro" id="IPR004089">
    <property type="entry name" value="MCPsignal_dom"/>
</dbReference>
<evidence type="ECO:0000256" key="2">
    <source>
        <dbReference type="ARBA" id="ARBA00029447"/>
    </source>
</evidence>
<gene>
    <name evidence="9" type="ORF">E9677_23235</name>
</gene>
<reference evidence="9 10" key="1">
    <citation type="submission" date="2019-04" db="EMBL/GenBank/DDBJ databases">
        <title>Genome sequence of strain 7209-2.</title>
        <authorList>
            <person name="Gao J."/>
            <person name="Sun J."/>
        </authorList>
    </citation>
    <scope>NUCLEOTIDE SEQUENCE [LARGE SCALE GENOMIC DNA]</scope>
    <source>
        <strain evidence="9 10">7209-2</strain>
    </source>
</reference>
<keyword evidence="1" id="KW-0145">Chemotaxis</keyword>
<dbReference type="PRINTS" id="PR00260">
    <property type="entry name" value="CHEMTRNSDUCR"/>
</dbReference>
<feature type="domain" description="HAMP" evidence="8">
    <location>
        <begin position="298"/>
        <end position="350"/>
    </location>
</feature>